<dbReference type="STRING" id="78915.A0A4P9XIP5"/>
<sequence>MAHPNAVPLEEVLPALLQQLPLKTDYAENDPVYRCLIQLLRANHAAVVPHAAALRQIFAQVLSPPKEQLTDELRAELEQVAQALGASDVVRQQQSPCITSFPSQHFTMPQLSVLAG</sequence>
<keyword evidence="2" id="KW-1185">Reference proteome</keyword>
<dbReference type="Proteomes" id="UP000271241">
    <property type="component" value="Unassembled WGS sequence"/>
</dbReference>
<dbReference type="EMBL" id="KZ993088">
    <property type="protein sequence ID" value="RKP05576.1"/>
    <property type="molecule type" value="Genomic_DNA"/>
</dbReference>
<dbReference type="Gene3D" id="1.25.10.10">
    <property type="entry name" value="Leucine-rich Repeat Variant"/>
    <property type="match status" value="1"/>
</dbReference>
<evidence type="ECO:0000313" key="1">
    <source>
        <dbReference type="EMBL" id="RKP05576.1"/>
    </source>
</evidence>
<protein>
    <submittedName>
        <fullName evidence="1">Uncharacterized protein</fullName>
    </submittedName>
</protein>
<accession>A0A4P9XIP5</accession>
<reference evidence="2" key="1">
    <citation type="journal article" date="2018" name="Nat. Microbiol.">
        <title>Leveraging single-cell genomics to expand the fungal tree of life.</title>
        <authorList>
            <person name="Ahrendt S.R."/>
            <person name="Quandt C.A."/>
            <person name="Ciobanu D."/>
            <person name="Clum A."/>
            <person name="Salamov A."/>
            <person name="Andreopoulos B."/>
            <person name="Cheng J.F."/>
            <person name="Woyke T."/>
            <person name="Pelin A."/>
            <person name="Henrissat B."/>
            <person name="Reynolds N.K."/>
            <person name="Benny G.L."/>
            <person name="Smith M.E."/>
            <person name="James T.Y."/>
            <person name="Grigoriev I.V."/>
        </authorList>
    </citation>
    <scope>NUCLEOTIDE SEQUENCE [LARGE SCALE GENOMIC DNA]</scope>
    <source>
        <strain evidence="2">RSA 1356</strain>
    </source>
</reference>
<dbReference type="InterPro" id="IPR011989">
    <property type="entry name" value="ARM-like"/>
</dbReference>
<evidence type="ECO:0000313" key="2">
    <source>
        <dbReference type="Proteomes" id="UP000271241"/>
    </source>
</evidence>
<organism evidence="1 2">
    <name type="scientific">Thamnocephalis sphaerospora</name>
    <dbReference type="NCBI Taxonomy" id="78915"/>
    <lineage>
        <taxon>Eukaryota</taxon>
        <taxon>Fungi</taxon>
        <taxon>Fungi incertae sedis</taxon>
        <taxon>Zoopagomycota</taxon>
        <taxon>Zoopagomycotina</taxon>
        <taxon>Zoopagomycetes</taxon>
        <taxon>Zoopagales</taxon>
        <taxon>Sigmoideomycetaceae</taxon>
        <taxon>Thamnocephalis</taxon>
    </lineage>
</organism>
<dbReference type="OrthoDB" id="7862313at2759"/>
<proteinExistence type="predicted"/>
<dbReference type="AlphaFoldDB" id="A0A4P9XIP5"/>
<name>A0A4P9XIP5_9FUNG</name>
<gene>
    <name evidence="1" type="ORF">THASP1DRAFT_32587</name>
</gene>